<name>A0ABM1SIG4_LIMPO</name>
<gene>
    <name evidence="5" type="primary">LOC106460906</name>
</gene>
<keyword evidence="4" id="KW-1185">Reference proteome</keyword>
<organism evidence="4 5">
    <name type="scientific">Limulus polyphemus</name>
    <name type="common">Atlantic horseshoe crab</name>
    <dbReference type="NCBI Taxonomy" id="6850"/>
    <lineage>
        <taxon>Eukaryota</taxon>
        <taxon>Metazoa</taxon>
        <taxon>Ecdysozoa</taxon>
        <taxon>Arthropoda</taxon>
        <taxon>Chelicerata</taxon>
        <taxon>Merostomata</taxon>
        <taxon>Xiphosura</taxon>
        <taxon>Limulidae</taxon>
        <taxon>Limulus</taxon>
    </lineage>
</organism>
<keyword evidence="2" id="KW-0472">Membrane</keyword>
<protein>
    <submittedName>
        <fullName evidence="5">Uncharacterized protein LOC106460906</fullName>
    </submittedName>
</protein>
<feature type="signal peptide" evidence="3">
    <location>
        <begin position="1"/>
        <end position="22"/>
    </location>
</feature>
<dbReference type="GeneID" id="106460906"/>
<evidence type="ECO:0000313" key="5">
    <source>
        <dbReference type="RefSeq" id="XP_022243419.1"/>
    </source>
</evidence>
<dbReference type="Proteomes" id="UP000694941">
    <property type="component" value="Unplaced"/>
</dbReference>
<keyword evidence="2" id="KW-0812">Transmembrane</keyword>
<dbReference type="CDD" id="cd12087">
    <property type="entry name" value="TM_EGFR-like"/>
    <property type="match status" value="1"/>
</dbReference>
<proteinExistence type="predicted"/>
<evidence type="ECO:0000256" key="2">
    <source>
        <dbReference type="SAM" id="Phobius"/>
    </source>
</evidence>
<evidence type="ECO:0000313" key="4">
    <source>
        <dbReference type="Proteomes" id="UP000694941"/>
    </source>
</evidence>
<feature type="chain" id="PRO_5046175061" evidence="3">
    <location>
        <begin position="23"/>
        <end position="180"/>
    </location>
</feature>
<evidence type="ECO:0000256" key="3">
    <source>
        <dbReference type="SAM" id="SignalP"/>
    </source>
</evidence>
<accession>A0ABM1SIG4</accession>
<keyword evidence="2" id="KW-1133">Transmembrane helix</keyword>
<dbReference type="RefSeq" id="XP_022243419.1">
    <property type="nucleotide sequence ID" value="XM_022387711.1"/>
</dbReference>
<reference evidence="5" key="1">
    <citation type="submission" date="2025-08" db="UniProtKB">
        <authorList>
            <consortium name="RefSeq"/>
        </authorList>
    </citation>
    <scope>IDENTIFICATION</scope>
    <source>
        <tissue evidence="5">Muscle</tissue>
    </source>
</reference>
<feature type="transmembrane region" description="Helical" evidence="2">
    <location>
        <begin position="142"/>
        <end position="165"/>
    </location>
</feature>
<evidence type="ECO:0000256" key="1">
    <source>
        <dbReference type="SAM" id="MobiDB-lite"/>
    </source>
</evidence>
<sequence>MNLLTLGFITFLTCLIFGFVSTDSTTSEMEESPNTSDMTTLGNTTWSEAESTTWTEAGNVTWTKGGDTTWTEAGNVTWTEAGNVTWTEAGNVTWTEAGNVTWTEAGNTTITLSPGTGNTTETTANPTHETPEPGSKKLSKGAIAGIVISVILGCSVIVGGVIWLIRRQKRKEMAGNIIGQ</sequence>
<feature type="region of interest" description="Disordered" evidence="1">
    <location>
        <begin position="108"/>
        <end position="137"/>
    </location>
</feature>
<feature type="compositionally biased region" description="Low complexity" evidence="1">
    <location>
        <begin position="114"/>
        <end position="128"/>
    </location>
</feature>
<keyword evidence="3" id="KW-0732">Signal</keyword>